<feature type="compositionally biased region" description="Gly residues" evidence="1">
    <location>
        <begin position="383"/>
        <end position="409"/>
    </location>
</feature>
<evidence type="ECO:0000259" key="2">
    <source>
        <dbReference type="SMART" id="SM00731"/>
    </source>
</evidence>
<protein>
    <recommendedName>
        <fullName evidence="2">SprT-like domain-containing protein</fullName>
    </recommendedName>
</protein>
<feature type="compositionally biased region" description="Basic and acidic residues" evidence="1">
    <location>
        <begin position="423"/>
        <end position="440"/>
    </location>
</feature>
<feature type="compositionally biased region" description="Gly residues" evidence="1">
    <location>
        <begin position="556"/>
        <end position="569"/>
    </location>
</feature>
<proteinExistence type="predicted"/>
<feature type="compositionally biased region" description="Polar residues" evidence="1">
    <location>
        <begin position="577"/>
        <end position="586"/>
    </location>
</feature>
<feature type="compositionally biased region" description="Low complexity" evidence="1">
    <location>
        <begin position="464"/>
        <end position="474"/>
    </location>
</feature>
<feature type="domain" description="SprT-like" evidence="2">
    <location>
        <begin position="27"/>
        <end position="216"/>
    </location>
</feature>
<accession>A0A836C5T8</accession>
<feature type="compositionally biased region" description="Acidic residues" evidence="1">
    <location>
        <begin position="711"/>
        <end position="720"/>
    </location>
</feature>
<feature type="compositionally biased region" description="Low complexity" evidence="1">
    <location>
        <begin position="539"/>
        <end position="555"/>
    </location>
</feature>
<feature type="compositionally biased region" description="Low complexity" evidence="1">
    <location>
        <begin position="632"/>
        <end position="653"/>
    </location>
</feature>
<keyword evidence="4" id="KW-1185">Reference proteome</keyword>
<dbReference type="GO" id="GO:0006974">
    <property type="term" value="P:DNA damage response"/>
    <property type="evidence" value="ECO:0007669"/>
    <property type="project" value="InterPro"/>
</dbReference>
<dbReference type="GO" id="GO:0003697">
    <property type="term" value="F:single-stranded DNA binding"/>
    <property type="evidence" value="ECO:0007669"/>
    <property type="project" value="InterPro"/>
</dbReference>
<dbReference type="Proteomes" id="UP000612055">
    <property type="component" value="Unassembled WGS sequence"/>
</dbReference>
<name>A0A836C5T8_9CHLO</name>
<evidence type="ECO:0000256" key="1">
    <source>
        <dbReference type="SAM" id="MobiDB-lite"/>
    </source>
</evidence>
<dbReference type="AlphaFoldDB" id="A0A836C5T8"/>
<dbReference type="GO" id="GO:0004222">
    <property type="term" value="F:metalloendopeptidase activity"/>
    <property type="evidence" value="ECO:0007669"/>
    <property type="project" value="InterPro"/>
</dbReference>
<dbReference type="GO" id="GO:0031593">
    <property type="term" value="F:polyubiquitin modification-dependent protein binding"/>
    <property type="evidence" value="ECO:0007669"/>
    <property type="project" value="TreeGrafter"/>
</dbReference>
<dbReference type="GO" id="GO:0005634">
    <property type="term" value="C:nucleus"/>
    <property type="evidence" value="ECO:0007669"/>
    <property type="project" value="TreeGrafter"/>
</dbReference>
<organism evidence="3 4">
    <name type="scientific">Edaphochlamys debaryana</name>
    <dbReference type="NCBI Taxonomy" id="47281"/>
    <lineage>
        <taxon>Eukaryota</taxon>
        <taxon>Viridiplantae</taxon>
        <taxon>Chlorophyta</taxon>
        <taxon>core chlorophytes</taxon>
        <taxon>Chlorophyceae</taxon>
        <taxon>CS clade</taxon>
        <taxon>Chlamydomonadales</taxon>
        <taxon>Chlamydomonadales incertae sedis</taxon>
        <taxon>Edaphochlamys</taxon>
    </lineage>
</organism>
<dbReference type="PANTHER" id="PTHR21220:SF0">
    <property type="entry name" value="DNA-DEPENDENT METALLOPROTEASE SPRTN"/>
    <property type="match status" value="1"/>
</dbReference>
<dbReference type="OrthoDB" id="5236983at2759"/>
<feature type="region of interest" description="Disordered" evidence="1">
    <location>
        <begin position="216"/>
        <end position="720"/>
    </location>
</feature>
<feature type="compositionally biased region" description="Gly residues" evidence="1">
    <location>
        <begin position="525"/>
        <end position="538"/>
    </location>
</feature>
<feature type="compositionally biased region" description="Gly residues" evidence="1">
    <location>
        <begin position="689"/>
        <end position="704"/>
    </location>
</feature>
<dbReference type="SMART" id="SM00731">
    <property type="entry name" value="SprT"/>
    <property type="match status" value="1"/>
</dbReference>
<dbReference type="InterPro" id="IPR006640">
    <property type="entry name" value="SprT-like_domain"/>
</dbReference>
<dbReference type="Pfam" id="PF10263">
    <property type="entry name" value="SprT-like"/>
    <property type="match status" value="1"/>
</dbReference>
<dbReference type="InterPro" id="IPR044245">
    <property type="entry name" value="Spartan"/>
</dbReference>
<evidence type="ECO:0000313" key="4">
    <source>
        <dbReference type="Proteomes" id="UP000612055"/>
    </source>
</evidence>
<comment type="caution">
    <text evidence="3">The sequence shown here is derived from an EMBL/GenBank/DDBJ whole genome shotgun (WGS) entry which is preliminary data.</text>
</comment>
<feature type="compositionally biased region" description="Low complexity" evidence="1">
    <location>
        <begin position="587"/>
        <end position="602"/>
    </location>
</feature>
<feature type="compositionally biased region" description="Low complexity" evidence="1">
    <location>
        <begin position="410"/>
        <end position="422"/>
    </location>
</feature>
<gene>
    <name evidence="3" type="ORF">HYH03_001779</name>
</gene>
<dbReference type="EMBL" id="JAEHOE010000004">
    <property type="protein sequence ID" value="KAG2500199.1"/>
    <property type="molecule type" value="Genomic_DNA"/>
</dbReference>
<evidence type="ECO:0000313" key="3">
    <source>
        <dbReference type="EMBL" id="KAG2500199.1"/>
    </source>
</evidence>
<feature type="compositionally biased region" description="Gly residues" evidence="1">
    <location>
        <begin position="281"/>
        <end position="354"/>
    </location>
</feature>
<sequence length="720" mass="70223">MDPELDEVLVALGEEAFMGDGVMEEFPNIHDLFVYYNDLYFGGVLLGTTTVTWSTGRMTMCGGVCKYSPLGGCEIRLSEPILKFRPVRDLKMVLLHEMIHAYNFTCKIRDPDPGGHGPPFQELMRRINTSTVLDPQRPRGGYQITTTHSMHAEVMQYRVHWWECDRCKHIIKRSMNRPPQEADCRGRRGARGPDCSDPDCYYHSHIRKCGGTWVKIKEPEPKAKPPSKRPKKDKDAAKPLPPGQQRIDAGSWAAGGGGKASGGGGGGKAAGGGASASTSSGGSGAAGGAGGSGRAGGSKSAGGGAGGSRAGGGGGPGNAGGSRRGSSDGGAAAGPSGSGAGPAGAGLAGSGPGGPDEAQDSGPAGPKRAAEVHWLGQPRLAKGEGGSGGGPGGGDLGTARSGGGGGDGTGVSTAADAGPEAGAHAEGEELSPEELRRRCADAALARFGGGVSGRGRAPLPPKPTTALPTTRPASQPRPLPHPLPAARQSSQPAAAAQRPATAAASAAQGPASSRGTPTGSATGAARGGAAGGAAGAAGPGSPRLWWLQGGAAAPGLGAGRGAGDGGGAGPTAHGPGRSTTAPPSSSGRNAGATAGVAAPVGGSQQPARAAADVVSLLDSDDEGEGSGKGDGVVKVSRAVAGKGAPSVAAAGPSARGGGAGPATDDGLWEQLPPEVLGGWGTGPKAALGAGAGEAGPGGGQGAAGSGVEVVDLLDSDDDMR</sequence>
<feature type="compositionally biased region" description="Gly residues" evidence="1">
    <location>
        <begin position="253"/>
        <end position="274"/>
    </location>
</feature>
<reference evidence="3" key="1">
    <citation type="journal article" date="2020" name="bioRxiv">
        <title>Comparative genomics of Chlamydomonas.</title>
        <authorList>
            <person name="Craig R.J."/>
            <person name="Hasan A.R."/>
            <person name="Ness R.W."/>
            <person name="Keightley P.D."/>
        </authorList>
    </citation>
    <scope>NUCLEOTIDE SEQUENCE</scope>
    <source>
        <strain evidence="3">CCAP 11/70</strain>
    </source>
</reference>
<feature type="compositionally biased region" description="Low complexity" evidence="1">
    <location>
        <begin position="484"/>
        <end position="524"/>
    </location>
</feature>
<dbReference type="PANTHER" id="PTHR21220">
    <property type="entry name" value="DNA-DEPENDENT METALLOPROTEASE SPRTN"/>
    <property type="match status" value="1"/>
</dbReference>